<evidence type="ECO:0000313" key="9">
    <source>
        <dbReference type="Proteomes" id="UP001212421"/>
    </source>
</evidence>
<evidence type="ECO:0000256" key="1">
    <source>
        <dbReference type="ARBA" id="ARBA00010641"/>
    </source>
</evidence>
<dbReference type="InterPro" id="IPR013324">
    <property type="entry name" value="RNA_pol_sigma_r3/r4-like"/>
</dbReference>
<keyword evidence="4" id="KW-0804">Transcription</keyword>
<dbReference type="Pfam" id="PF20239">
    <property type="entry name" value="DUF6596"/>
    <property type="match status" value="1"/>
</dbReference>
<evidence type="ECO:0000259" key="6">
    <source>
        <dbReference type="Pfam" id="PF08281"/>
    </source>
</evidence>
<evidence type="ECO:0000313" key="8">
    <source>
        <dbReference type="EMBL" id="WBM81406.1"/>
    </source>
</evidence>
<reference evidence="8 9" key="1">
    <citation type="submission" date="2021-05" db="EMBL/GenBank/DDBJ databases">
        <authorList>
            <person name="Kumar R."/>
            <person name="Kumar A."/>
            <person name="Mukhia S."/>
        </authorList>
    </citation>
    <scope>NUCLEOTIDE SEQUENCE [LARGE SCALE GENOMIC DNA]</scope>
    <source>
        <strain evidence="8 9">ERMR7:08</strain>
    </source>
</reference>
<dbReference type="Pfam" id="PF04542">
    <property type="entry name" value="Sigma70_r2"/>
    <property type="match status" value="1"/>
</dbReference>
<keyword evidence="9" id="KW-1185">Reference proteome</keyword>
<evidence type="ECO:0000259" key="7">
    <source>
        <dbReference type="Pfam" id="PF20239"/>
    </source>
</evidence>
<protein>
    <submittedName>
        <fullName evidence="8">Sigma-70 family RNA polymerase sigma factor</fullName>
    </submittedName>
</protein>
<sequence>MVDAAVTRVAREGSGRVIALLAHRFGDVDLADEAVHEALITALEVWPAQGVPEKPAAWLFSVARNGAIDRMRRSASARRRILAAAPELHARGFVTPDPALAFDEDTDAGEEQDMIVDPGSVHDEHLRLVLLCCHPALDRDTQVALTLRLVGGLSTPEIAAAFLIPETTLAQRIVRAKRKIRDARIPLSLPADIDERIEAVLTVLYLIFNEAYLSRGTADAVVRVDLAAEAIRVTRVVQSLLPDAAEVQGLLALELFQHSRTWARTDAHGDLVLLEEQDRSSWDRAQIESANEIVAAALVRMDPGPFQVQALIAAHHANARTAAETDWPGIARLYGQLEAMTGSPIVSLNRAVAVAMADGPRAGLDLIDGLDRRDVSGGSPRLGDYHLLHAARGELLLRADEPAAAVLAFERACALARNPAEKRHLERRLREARTR</sequence>
<dbReference type="NCBIfam" id="TIGR02937">
    <property type="entry name" value="sigma70-ECF"/>
    <property type="match status" value="1"/>
</dbReference>
<dbReference type="InterPro" id="IPR036388">
    <property type="entry name" value="WH-like_DNA-bd_sf"/>
</dbReference>
<keyword evidence="2" id="KW-0805">Transcription regulation</keyword>
<feature type="domain" description="RNA polymerase sigma factor 70 region 4 type 2" evidence="6">
    <location>
        <begin position="129"/>
        <end position="180"/>
    </location>
</feature>
<organism evidence="8 9">
    <name type="scientific">Cryobacterium breve</name>
    <dbReference type="NCBI Taxonomy" id="1259258"/>
    <lineage>
        <taxon>Bacteria</taxon>
        <taxon>Bacillati</taxon>
        <taxon>Actinomycetota</taxon>
        <taxon>Actinomycetes</taxon>
        <taxon>Micrococcales</taxon>
        <taxon>Microbacteriaceae</taxon>
        <taxon>Cryobacterium</taxon>
    </lineage>
</organism>
<evidence type="ECO:0000259" key="5">
    <source>
        <dbReference type="Pfam" id="PF04542"/>
    </source>
</evidence>
<dbReference type="Proteomes" id="UP001212421">
    <property type="component" value="Chromosome"/>
</dbReference>
<feature type="domain" description="DUF6596" evidence="7">
    <location>
        <begin position="196"/>
        <end position="297"/>
    </location>
</feature>
<dbReference type="SUPFAM" id="SSF88659">
    <property type="entry name" value="Sigma3 and sigma4 domains of RNA polymerase sigma factors"/>
    <property type="match status" value="1"/>
</dbReference>
<dbReference type="SUPFAM" id="SSF88946">
    <property type="entry name" value="Sigma2 domain of RNA polymerase sigma factors"/>
    <property type="match status" value="1"/>
</dbReference>
<comment type="similarity">
    <text evidence="1">Belongs to the sigma-70 factor family. ECF subfamily.</text>
</comment>
<dbReference type="InterPro" id="IPR046531">
    <property type="entry name" value="DUF6596"/>
</dbReference>
<dbReference type="PANTHER" id="PTHR47756:SF2">
    <property type="entry name" value="BLL6612 PROTEIN"/>
    <property type="match status" value="1"/>
</dbReference>
<dbReference type="InterPro" id="IPR007627">
    <property type="entry name" value="RNA_pol_sigma70_r2"/>
</dbReference>
<dbReference type="InterPro" id="IPR014284">
    <property type="entry name" value="RNA_pol_sigma-70_dom"/>
</dbReference>
<dbReference type="InterPro" id="IPR013325">
    <property type="entry name" value="RNA_pol_sigma_r2"/>
</dbReference>
<name>A0ABY7NFV8_9MICO</name>
<dbReference type="Gene3D" id="1.10.1740.10">
    <property type="match status" value="1"/>
</dbReference>
<evidence type="ECO:0000256" key="3">
    <source>
        <dbReference type="ARBA" id="ARBA00023082"/>
    </source>
</evidence>
<evidence type="ECO:0000256" key="2">
    <source>
        <dbReference type="ARBA" id="ARBA00023015"/>
    </source>
</evidence>
<feature type="domain" description="RNA polymerase sigma-70 region 2" evidence="5">
    <location>
        <begin position="15"/>
        <end position="75"/>
    </location>
</feature>
<dbReference type="Pfam" id="PF08281">
    <property type="entry name" value="Sigma70_r4_2"/>
    <property type="match status" value="1"/>
</dbReference>
<dbReference type="EMBL" id="CP075584">
    <property type="protein sequence ID" value="WBM81406.1"/>
    <property type="molecule type" value="Genomic_DNA"/>
</dbReference>
<dbReference type="PANTHER" id="PTHR47756">
    <property type="entry name" value="BLL6612 PROTEIN-RELATED"/>
    <property type="match status" value="1"/>
</dbReference>
<dbReference type="Gene3D" id="1.10.10.10">
    <property type="entry name" value="Winged helix-like DNA-binding domain superfamily/Winged helix DNA-binding domain"/>
    <property type="match status" value="1"/>
</dbReference>
<dbReference type="InterPro" id="IPR013249">
    <property type="entry name" value="RNA_pol_sigma70_r4_t2"/>
</dbReference>
<proteinExistence type="inferred from homology"/>
<evidence type="ECO:0000256" key="4">
    <source>
        <dbReference type="ARBA" id="ARBA00023163"/>
    </source>
</evidence>
<keyword evidence="3" id="KW-0731">Sigma factor</keyword>
<gene>
    <name evidence="8" type="ORF">KIV56_04875</name>
</gene>
<accession>A0ABY7NFV8</accession>